<dbReference type="InterPro" id="IPR029479">
    <property type="entry name" value="Nitroreductase"/>
</dbReference>
<evidence type="ECO:0000313" key="4">
    <source>
        <dbReference type="EMBL" id="MFC3680947.1"/>
    </source>
</evidence>
<evidence type="ECO:0000256" key="2">
    <source>
        <dbReference type="ARBA" id="ARBA00023002"/>
    </source>
</evidence>
<dbReference type="Gene3D" id="3.40.109.10">
    <property type="entry name" value="NADH Oxidase"/>
    <property type="match status" value="1"/>
</dbReference>
<dbReference type="Pfam" id="PF00881">
    <property type="entry name" value="Nitroreductase"/>
    <property type="match status" value="1"/>
</dbReference>
<dbReference type="PANTHER" id="PTHR43673">
    <property type="entry name" value="NAD(P)H NITROREDUCTASE YDGI-RELATED"/>
    <property type="match status" value="1"/>
</dbReference>
<dbReference type="EMBL" id="JBHRYB010000013">
    <property type="protein sequence ID" value="MFC3680947.1"/>
    <property type="molecule type" value="Genomic_DNA"/>
</dbReference>
<evidence type="ECO:0000256" key="1">
    <source>
        <dbReference type="ARBA" id="ARBA00007118"/>
    </source>
</evidence>
<keyword evidence="2 4" id="KW-0560">Oxidoreductase</keyword>
<evidence type="ECO:0000259" key="3">
    <source>
        <dbReference type="Pfam" id="PF00881"/>
    </source>
</evidence>
<comment type="caution">
    <text evidence="4">The sequence shown here is derived from an EMBL/GenBank/DDBJ whole genome shotgun (WGS) entry which is preliminary data.</text>
</comment>
<feature type="domain" description="Nitroreductase" evidence="3">
    <location>
        <begin position="9"/>
        <end position="182"/>
    </location>
</feature>
<dbReference type="RefSeq" id="WP_376867053.1">
    <property type="nucleotide sequence ID" value="NZ_JBHRYB010000013.1"/>
</dbReference>
<dbReference type="CDD" id="cd02137">
    <property type="entry name" value="MhqN-like"/>
    <property type="match status" value="1"/>
</dbReference>
<evidence type="ECO:0000313" key="5">
    <source>
        <dbReference type="Proteomes" id="UP001595722"/>
    </source>
</evidence>
<dbReference type="GO" id="GO:0016491">
    <property type="term" value="F:oxidoreductase activity"/>
    <property type="evidence" value="ECO:0007669"/>
    <property type="project" value="UniProtKB-KW"/>
</dbReference>
<reference evidence="5" key="1">
    <citation type="journal article" date="2019" name="Int. J. Syst. Evol. Microbiol.">
        <title>The Global Catalogue of Microorganisms (GCM) 10K type strain sequencing project: providing services to taxonomists for standard genome sequencing and annotation.</title>
        <authorList>
            <consortium name="The Broad Institute Genomics Platform"/>
            <consortium name="The Broad Institute Genome Sequencing Center for Infectious Disease"/>
            <person name="Wu L."/>
            <person name="Ma J."/>
        </authorList>
    </citation>
    <scope>NUCLEOTIDE SEQUENCE [LARGE SCALE GENOMIC DNA]</scope>
    <source>
        <strain evidence="5">KCTC 42424</strain>
    </source>
</reference>
<keyword evidence="5" id="KW-1185">Reference proteome</keyword>
<protein>
    <submittedName>
        <fullName evidence="4">Nitroreductase family protein</fullName>
        <ecNumber evidence="4">1.7.1.-</ecNumber>
    </submittedName>
</protein>
<sequence length="214" mass="23428">MNTFDALNQRISANFFDTERKLSSQQLTDLINYAQQAPSAFNIQHSRYLVVTDQSAKEQLKSIAFNQQKVSDASAVIIVLADERGHERMPDIAQQGVDQGIYDNNVRDYFVNATQGAYADNPTAAHDEALRSASLAAMNLMTAATAMGLASGPMIGFDSAQLKQTFNIGERYNPAMMIAVGYARPGNWQKKPRLAAAQVAVMDVRPARDHALSS</sequence>
<dbReference type="InterPro" id="IPR000415">
    <property type="entry name" value="Nitroreductase-like"/>
</dbReference>
<proteinExistence type="inferred from homology"/>
<dbReference type="PANTHER" id="PTHR43673:SF12">
    <property type="entry name" value="PROTEIN DRGA"/>
    <property type="match status" value="1"/>
</dbReference>
<name>A0ABV7VVU9_9GAMM</name>
<comment type="similarity">
    <text evidence="1">Belongs to the nitroreductase family.</text>
</comment>
<organism evidence="4 5">
    <name type="scientific">Bacterioplanoides pacificum</name>
    <dbReference type="NCBI Taxonomy" id="1171596"/>
    <lineage>
        <taxon>Bacteria</taxon>
        <taxon>Pseudomonadati</taxon>
        <taxon>Pseudomonadota</taxon>
        <taxon>Gammaproteobacteria</taxon>
        <taxon>Oceanospirillales</taxon>
        <taxon>Oceanospirillaceae</taxon>
        <taxon>Bacterioplanoides</taxon>
    </lineage>
</organism>
<dbReference type="Proteomes" id="UP001595722">
    <property type="component" value="Unassembled WGS sequence"/>
</dbReference>
<dbReference type="SUPFAM" id="SSF55469">
    <property type="entry name" value="FMN-dependent nitroreductase-like"/>
    <property type="match status" value="1"/>
</dbReference>
<gene>
    <name evidence="4" type="ORF">ACFOMG_12645</name>
</gene>
<dbReference type="EC" id="1.7.1.-" evidence="4"/>
<accession>A0ABV7VVU9</accession>